<accession>A0A967B617</accession>
<dbReference type="SFLD" id="SFLDS00029">
    <property type="entry name" value="Radical_SAM"/>
    <property type="match status" value="1"/>
</dbReference>
<evidence type="ECO:0000256" key="2">
    <source>
        <dbReference type="ARBA" id="ARBA00006100"/>
    </source>
</evidence>
<evidence type="ECO:0000256" key="7">
    <source>
        <dbReference type="ARBA" id="ARBA00023004"/>
    </source>
</evidence>
<dbReference type="SFLD" id="SFLDF00288">
    <property type="entry name" value="HemN-like__clustered_with_nucl"/>
    <property type="match status" value="1"/>
</dbReference>
<keyword evidence="10" id="KW-0004">4Fe-4S</keyword>
<feature type="domain" description="Radical SAM core" evidence="11">
    <location>
        <begin position="15"/>
        <end position="250"/>
    </location>
</feature>
<dbReference type="GO" id="GO:0006779">
    <property type="term" value="P:porphyrin-containing compound biosynthetic process"/>
    <property type="evidence" value="ECO:0007669"/>
    <property type="project" value="InterPro"/>
</dbReference>
<dbReference type="GO" id="GO:0005737">
    <property type="term" value="C:cytoplasm"/>
    <property type="evidence" value="ECO:0007669"/>
    <property type="project" value="UniProtKB-SubCell"/>
</dbReference>
<dbReference type="Pfam" id="PF06969">
    <property type="entry name" value="HemN_C"/>
    <property type="match status" value="1"/>
</dbReference>
<evidence type="ECO:0000256" key="6">
    <source>
        <dbReference type="ARBA" id="ARBA00022723"/>
    </source>
</evidence>
<dbReference type="PROSITE" id="PS51918">
    <property type="entry name" value="RADICAL_SAM"/>
    <property type="match status" value="1"/>
</dbReference>
<dbReference type="InterPro" id="IPR007197">
    <property type="entry name" value="rSAM"/>
</dbReference>
<name>A0A967B617_9PROT</name>
<dbReference type="InterPro" id="IPR034505">
    <property type="entry name" value="Coproporphyrinogen-III_oxidase"/>
</dbReference>
<keyword evidence="5 10" id="KW-0949">S-adenosyl-L-methionine</keyword>
<evidence type="ECO:0000256" key="1">
    <source>
        <dbReference type="ARBA" id="ARBA00001966"/>
    </source>
</evidence>
<comment type="cofactor">
    <cofactor evidence="1">
        <name>[4Fe-4S] cluster</name>
        <dbReference type="ChEBI" id="CHEBI:49883"/>
    </cofactor>
</comment>
<dbReference type="InterPro" id="IPR013785">
    <property type="entry name" value="Aldolase_TIM"/>
</dbReference>
<dbReference type="RefSeq" id="WP_166313887.1">
    <property type="nucleotide sequence ID" value="NZ_WOTH01000009.1"/>
</dbReference>
<dbReference type="NCBIfam" id="TIGR00539">
    <property type="entry name" value="hemN_rel"/>
    <property type="match status" value="1"/>
</dbReference>
<dbReference type="Proteomes" id="UP000597459">
    <property type="component" value="Unassembled WGS sequence"/>
</dbReference>
<comment type="function">
    <text evidence="10">Probably acts as a heme chaperone, transferring heme to an unknown acceptor. Binds one molecule of heme per monomer, possibly covalently. Binds 1 [4Fe-4S] cluster. The cluster is coordinated with 3 cysteines and an exchangeable S-adenosyl-L-methionine.</text>
</comment>
<keyword evidence="6 10" id="KW-0479">Metal-binding</keyword>
<dbReference type="GO" id="GO:0051539">
    <property type="term" value="F:4 iron, 4 sulfur cluster binding"/>
    <property type="evidence" value="ECO:0007669"/>
    <property type="project" value="UniProtKB-UniRule"/>
</dbReference>
<evidence type="ECO:0000256" key="3">
    <source>
        <dbReference type="ARBA" id="ARBA00017228"/>
    </source>
</evidence>
<keyword evidence="7 10" id="KW-0408">Iron</keyword>
<proteinExistence type="inferred from homology"/>
<evidence type="ECO:0000256" key="10">
    <source>
        <dbReference type="RuleBase" id="RU364116"/>
    </source>
</evidence>
<evidence type="ECO:0000256" key="9">
    <source>
        <dbReference type="ARBA" id="ARBA00023186"/>
    </source>
</evidence>
<evidence type="ECO:0000259" key="11">
    <source>
        <dbReference type="PROSITE" id="PS51918"/>
    </source>
</evidence>
<comment type="caution">
    <text evidence="12">The sequence shown here is derived from an EMBL/GenBank/DDBJ whole genome shotgun (WGS) entry which is preliminary data.</text>
</comment>
<dbReference type="GO" id="GO:0004109">
    <property type="term" value="F:coproporphyrinogen oxidase activity"/>
    <property type="evidence" value="ECO:0007669"/>
    <property type="project" value="InterPro"/>
</dbReference>
<evidence type="ECO:0000256" key="8">
    <source>
        <dbReference type="ARBA" id="ARBA00023014"/>
    </source>
</evidence>
<keyword evidence="13" id="KW-1185">Reference proteome</keyword>
<dbReference type="SUPFAM" id="SSF102114">
    <property type="entry name" value="Radical SAM enzymes"/>
    <property type="match status" value="1"/>
</dbReference>
<dbReference type="InterPro" id="IPR006638">
    <property type="entry name" value="Elp3/MiaA/NifB-like_rSAM"/>
</dbReference>
<evidence type="ECO:0000313" key="12">
    <source>
        <dbReference type="EMBL" id="NHO53548.1"/>
    </source>
</evidence>
<dbReference type="PANTHER" id="PTHR13932:SF5">
    <property type="entry name" value="RADICAL S-ADENOSYL METHIONINE DOMAIN-CONTAINING PROTEIN 1, MITOCHONDRIAL"/>
    <property type="match status" value="1"/>
</dbReference>
<sequence>MTLSPVALNALSAPSQRGEAFALYIHWPFCLAKCPYCDFNSHVRERIPAERFVAALRRELAHEAERLGRRRLTSIFFGGGTPSLMPPEGVGALIADARRLFTTTDDIEITLEANPTSVEIDRLRGFRDAGVNRVSLGIQSLRDDALKILGREHSAAQAVSALEMARGLFPRVTFDLIYARPGQSLADWRAELDQALTLVADHVSLYQLTIEPGTRFEGLARQGKIVIPDEDHAAALYEETGDVTARHGLAAYEVSNYARPGAESRHNLAYWHYDDYLGIGPGAHGRLTLGGELWATRRHRAPEPWAERVEATGTGQVSAEALSREDRAREMLLMGLRLESGVDAAHFAARVGLSLEEAVDRDVLAACLDEEYLAVLPEGGLRATASGRVRLEAILPRLVL</sequence>
<dbReference type="InterPro" id="IPR058240">
    <property type="entry name" value="rSAM_sf"/>
</dbReference>
<dbReference type="AlphaFoldDB" id="A0A967B617"/>
<comment type="similarity">
    <text evidence="2">Belongs to the anaerobic coproporphyrinogen-III oxidase family. HemW subfamily.</text>
</comment>
<keyword evidence="10" id="KW-0963">Cytoplasm</keyword>
<dbReference type="PANTHER" id="PTHR13932">
    <property type="entry name" value="COPROPORPHYRINIGEN III OXIDASE"/>
    <property type="match status" value="1"/>
</dbReference>
<dbReference type="InterPro" id="IPR004559">
    <property type="entry name" value="HemW-like"/>
</dbReference>
<reference evidence="12" key="1">
    <citation type="submission" date="2019-11" db="EMBL/GenBank/DDBJ databases">
        <title>Description of new Acetobacter species.</title>
        <authorList>
            <person name="Cleenwerck I."/>
            <person name="Sombolestani A.S."/>
        </authorList>
    </citation>
    <scope>NUCLEOTIDE SEQUENCE</scope>
    <source>
        <strain evidence="12">LMG 1626</strain>
    </source>
</reference>
<keyword evidence="8 10" id="KW-0411">Iron-sulfur</keyword>
<comment type="subcellular location">
    <subcellularLocation>
        <location evidence="10">Cytoplasm</location>
    </subcellularLocation>
</comment>
<organism evidence="12 13">
    <name type="scientific">Acetobacter estunensis</name>
    <dbReference type="NCBI Taxonomy" id="104097"/>
    <lineage>
        <taxon>Bacteria</taxon>
        <taxon>Pseudomonadati</taxon>
        <taxon>Pseudomonadota</taxon>
        <taxon>Alphaproteobacteria</taxon>
        <taxon>Acetobacterales</taxon>
        <taxon>Acetobacteraceae</taxon>
        <taxon>Acetobacter</taxon>
    </lineage>
</organism>
<evidence type="ECO:0000313" key="13">
    <source>
        <dbReference type="Proteomes" id="UP000597459"/>
    </source>
</evidence>
<dbReference type="Pfam" id="PF04055">
    <property type="entry name" value="Radical_SAM"/>
    <property type="match status" value="1"/>
</dbReference>
<evidence type="ECO:0000256" key="5">
    <source>
        <dbReference type="ARBA" id="ARBA00022691"/>
    </source>
</evidence>
<dbReference type="GO" id="GO:0046872">
    <property type="term" value="F:metal ion binding"/>
    <property type="evidence" value="ECO:0007669"/>
    <property type="project" value="UniProtKB-UniRule"/>
</dbReference>
<dbReference type="CDD" id="cd01335">
    <property type="entry name" value="Radical_SAM"/>
    <property type="match status" value="1"/>
</dbReference>
<dbReference type="SFLD" id="SFLDG01065">
    <property type="entry name" value="anaerobic_coproporphyrinogen-I"/>
    <property type="match status" value="1"/>
</dbReference>
<dbReference type="Gene3D" id="3.20.20.70">
    <property type="entry name" value="Aldolase class I"/>
    <property type="match status" value="1"/>
</dbReference>
<evidence type="ECO:0000256" key="4">
    <source>
        <dbReference type="ARBA" id="ARBA00022617"/>
    </source>
</evidence>
<keyword evidence="4 10" id="KW-0349">Heme</keyword>
<dbReference type="InterPro" id="IPR010723">
    <property type="entry name" value="HemN_C"/>
</dbReference>
<protein>
    <recommendedName>
        <fullName evidence="3 10">Heme chaperone HemW</fullName>
    </recommendedName>
</protein>
<gene>
    <name evidence="12" type="ORF">GOB87_06145</name>
</gene>
<dbReference type="SFLD" id="SFLDF00562">
    <property type="entry name" value="HemN-like__clustered_with_heat"/>
    <property type="match status" value="1"/>
</dbReference>
<keyword evidence="9 10" id="KW-0143">Chaperone</keyword>
<dbReference type="EMBL" id="WOTH01000009">
    <property type="protein sequence ID" value="NHO53548.1"/>
    <property type="molecule type" value="Genomic_DNA"/>
</dbReference>
<dbReference type="SMART" id="SM00729">
    <property type="entry name" value="Elp3"/>
    <property type="match status" value="1"/>
</dbReference>